<keyword evidence="2" id="KW-0328">Glycosyltransferase</keyword>
<gene>
    <name evidence="5" type="ORF">C7457_0624</name>
</gene>
<comment type="caution">
    <text evidence="5">The sequence shown here is derived from an EMBL/GenBank/DDBJ whole genome shotgun (WGS) entry which is preliminary data.</text>
</comment>
<dbReference type="Pfam" id="PF13641">
    <property type="entry name" value="Glyco_tranf_2_3"/>
    <property type="match status" value="1"/>
</dbReference>
<evidence type="ECO:0000256" key="1">
    <source>
        <dbReference type="ARBA" id="ARBA00006739"/>
    </source>
</evidence>
<feature type="transmembrane region" description="Helical" evidence="4">
    <location>
        <begin position="359"/>
        <end position="382"/>
    </location>
</feature>
<proteinExistence type="inferred from homology"/>
<feature type="transmembrane region" description="Helical" evidence="4">
    <location>
        <begin position="326"/>
        <end position="347"/>
    </location>
</feature>
<organism evidence="5 6">
    <name type="scientific">Thermovibrio guaymasensis</name>
    <dbReference type="NCBI Taxonomy" id="240167"/>
    <lineage>
        <taxon>Bacteria</taxon>
        <taxon>Pseudomonadati</taxon>
        <taxon>Aquificota</taxon>
        <taxon>Aquificia</taxon>
        <taxon>Desulfurobacteriales</taxon>
        <taxon>Desulfurobacteriaceae</taxon>
        <taxon>Thermovibrio</taxon>
    </lineage>
</organism>
<evidence type="ECO:0000256" key="2">
    <source>
        <dbReference type="ARBA" id="ARBA00022676"/>
    </source>
</evidence>
<keyword evidence="4" id="KW-1133">Transmembrane helix</keyword>
<dbReference type="OrthoDB" id="9768769at2"/>
<dbReference type="SUPFAM" id="SSF53448">
    <property type="entry name" value="Nucleotide-diphospho-sugar transferases"/>
    <property type="match status" value="1"/>
</dbReference>
<keyword evidence="4" id="KW-0472">Membrane</keyword>
<evidence type="ECO:0000256" key="3">
    <source>
        <dbReference type="ARBA" id="ARBA00022679"/>
    </source>
</evidence>
<feature type="transmembrane region" description="Helical" evidence="4">
    <location>
        <begin position="7"/>
        <end position="26"/>
    </location>
</feature>
<feature type="transmembrane region" description="Helical" evidence="4">
    <location>
        <begin position="32"/>
        <end position="56"/>
    </location>
</feature>
<dbReference type="CDD" id="cd06423">
    <property type="entry name" value="CESA_like"/>
    <property type="match status" value="1"/>
</dbReference>
<dbReference type="RefSeq" id="WP_121169977.1">
    <property type="nucleotide sequence ID" value="NZ_RBIE01000001.1"/>
</dbReference>
<reference evidence="5 6" key="1">
    <citation type="submission" date="2018-10" db="EMBL/GenBank/DDBJ databases">
        <title>Genomic Encyclopedia of Type Strains, Phase IV (KMG-IV): sequencing the most valuable type-strain genomes for metagenomic binning, comparative biology and taxonomic classification.</title>
        <authorList>
            <person name="Goeker M."/>
        </authorList>
    </citation>
    <scope>NUCLEOTIDE SEQUENCE [LARGE SCALE GENOMIC DNA]</scope>
    <source>
        <strain evidence="5 6">DSM 15521</strain>
    </source>
</reference>
<keyword evidence="3 5" id="KW-0808">Transferase</keyword>
<evidence type="ECO:0000313" key="6">
    <source>
        <dbReference type="Proteomes" id="UP000280881"/>
    </source>
</evidence>
<evidence type="ECO:0000256" key="4">
    <source>
        <dbReference type="SAM" id="Phobius"/>
    </source>
</evidence>
<comment type="similarity">
    <text evidence="1">Belongs to the glycosyltransferase 2 family.</text>
</comment>
<dbReference type="AlphaFoldDB" id="A0A420W8W9"/>
<dbReference type="Proteomes" id="UP000280881">
    <property type="component" value="Unassembled WGS sequence"/>
</dbReference>
<dbReference type="Gene3D" id="3.90.550.10">
    <property type="entry name" value="Spore Coat Polysaccharide Biosynthesis Protein SpsA, Chain A"/>
    <property type="match status" value="1"/>
</dbReference>
<dbReference type="PANTHER" id="PTHR43630:SF1">
    <property type="entry name" value="POLY-BETA-1,6-N-ACETYL-D-GLUCOSAMINE SYNTHASE"/>
    <property type="match status" value="1"/>
</dbReference>
<dbReference type="InterPro" id="IPR029044">
    <property type="entry name" value="Nucleotide-diphossugar_trans"/>
</dbReference>
<accession>A0A420W8W9</accession>
<evidence type="ECO:0000313" key="5">
    <source>
        <dbReference type="EMBL" id="RKQ63744.1"/>
    </source>
</evidence>
<protein>
    <submittedName>
        <fullName evidence="5">Cellulose synthase/poly-beta-1,6-N-acetylglucosamine synthase-like glycosyltransferase</fullName>
    </submittedName>
</protein>
<keyword evidence="4" id="KW-0812">Transmembrane</keyword>
<dbReference type="EMBL" id="RBIE01000001">
    <property type="protein sequence ID" value="RKQ63744.1"/>
    <property type="molecule type" value="Genomic_DNA"/>
</dbReference>
<name>A0A420W8W9_9BACT</name>
<dbReference type="PANTHER" id="PTHR43630">
    <property type="entry name" value="POLY-BETA-1,6-N-ACETYL-D-GLUCOSAMINE SYNTHASE"/>
    <property type="match status" value="1"/>
</dbReference>
<dbReference type="GO" id="GO:0016757">
    <property type="term" value="F:glycosyltransferase activity"/>
    <property type="evidence" value="ECO:0007669"/>
    <property type="project" value="UniProtKB-KW"/>
</dbReference>
<feature type="transmembrane region" description="Helical" evidence="4">
    <location>
        <begin position="394"/>
        <end position="417"/>
    </location>
</feature>
<sequence>MIEFLGNYIYAVFTYLSNIILNTNLYEKIILILPYLLFDFPLAAGMVIVLTLKVTFGLFERKRRDWTPPVSVLITAYNEGKSVKNSIESMLEQNYRGYIQVIVIVDGAKQNRETYEVARKYEGIHGNKEILVIPKWERGGRASSLNLGLNFAKGEITLALDGDTSYDRDMIKNAVSHFSNERLVALSGNLRIRNWNKTIVTKFQAIEYAISIYMAKQFLDALGLINNISGAFGIFKTDFLNGLGGWDAGTAEDLDLTLRFKKYRNLYPDIKLGFAYDAIGLTDGPETWTGILKQRKRWDGDLVYLYFKKHTWALNPKIVGWREALYTYYLVLIQNFALPVFILLYYIKLFLQFSLLEVLAIITFIYLIYALHTFFLILFFVVLISERKNWDVKLIPYTFLFPIYALVLRLNALYAYIDEAFFDAHRRTGYVPPWIARKTKF</sequence>
<keyword evidence="6" id="KW-1185">Reference proteome</keyword>